<feature type="transmembrane region" description="Helical" evidence="5">
    <location>
        <begin position="320"/>
        <end position="341"/>
    </location>
</feature>
<feature type="repeat" description="TPR" evidence="3">
    <location>
        <begin position="167"/>
        <end position="200"/>
    </location>
</feature>
<keyword evidence="2 3" id="KW-0802">TPR repeat</keyword>
<comment type="caution">
    <text evidence="6">The sequence shown here is derived from an EMBL/GenBank/DDBJ whole genome shotgun (WGS) entry which is preliminary data.</text>
</comment>
<evidence type="ECO:0000256" key="1">
    <source>
        <dbReference type="ARBA" id="ARBA00022737"/>
    </source>
</evidence>
<evidence type="ECO:0000313" key="7">
    <source>
        <dbReference type="Proteomes" id="UP001597260"/>
    </source>
</evidence>
<gene>
    <name evidence="6" type="ORF">ACFQ4H_32420</name>
</gene>
<dbReference type="PANTHER" id="PTHR45586">
    <property type="entry name" value="TPR REPEAT-CONTAINING PROTEIN PA4667"/>
    <property type="match status" value="1"/>
</dbReference>
<keyword evidence="7" id="KW-1185">Reference proteome</keyword>
<dbReference type="InterPro" id="IPR019734">
    <property type="entry name" value="TPR_rpt"/>
</dbReference>
<dbReference type="PANTHER" id="PTHR45586:SF1">
    <property type="entry name" value="LIPOPOLYSACCHARIDE ASSEMBLY PROTEIN B"/>
    <property type="match status" value="1"/>
</dbReference>
<dbReference type="Pfam" id="PF13181">
    <property type="entry name" value="TPR_8"/>
    <property type="match status" value="1"/>
</dbReference>
<dbReference type="Gene3D" id="1.25.40.10">
    <property type="entry name" value="Tetratricopeptide repeat domain"/>
    <property type="match status" value="2"/>
</dbReference>
<dbReference type="Proteomes" id="UP001597260">
    <property type="component" value="Unassembled WGS sequence"/>
</dbReference>
<evidence type="ECO:0000256" key="4">
    <source>
        <dbReference type="SAM" id="MobiDB-lite"/>
    </source>
</evidence>
<evidence type="ECO:0000256" key="5">
    <source>
        <dbReference type="SAM" id="Phobius"/>
    </source>
</evidence>
<dbReference type="InterPro" id="IPR011990">
    <property type="entry name" value="TPR-like_helical_dom_sf"/>
</dbReference>
<dbReference type="EMBL" id="JBHTMP010000095">
    <property type="protein sequence ID" value="MFD1325796.1"/>
    <property type="molecule type" value="Genomic_DNA"/>
</dbReference>
<evidence type="ECO:0008006" key="8">
    <source>
        <dbReference type="Google" id="ProtNLM"/>
    </source>
</evidence>
<dbReference type="InterPro" id="IPR051012">
    <property type="entry name" value="CellSynth/LPSAsmb/PSIAsmb"/>
</dbReference>
<keyword evidence="1" id="KW-0677">Repeat</keyword>
<feature type="transmembrane region" description="Helical" evidence="5">
    <location>
        <begin position="248"/>
        <end position="271"/>
    </location>
</feature>
<organism evidence="6 7">
    <name type="scientific">Micromonospora sonneratiae</name>
    <dbReference type="NCBI Taxonomy" id="1184706"/>
    <lineage>
        <taxon>Bacteria</taxon>
        <taxon>Bacillati</taxon>
        <taxon>Actinomycetota</taxon>
        <taxon>Actinomycetes</taxon>
        <taxon>Micromonosporales</taxon>
        <taxon>Micromonosporaceae</taxon>
        <taxon>Micromonospora</taxon>
    </lineage>
</organism>
<feature type="compositionally biased region" description="Low complexity" evidence="4">
    <location>
        <begin position="399"/>
        <end position="433"/>
    </location>
</feature>
<dbReference type="SMART" id="SM00028">
    <property type="entry name" value="TPR"/>
    <property type="match status" value="3"/>
</dbReference>
<accession>A0ABW3YQX8</accession>
<feature type="compositionally biased region" description="Gly residues" evidence="4">
    <location>
        <begin position="13"/>
        <end position="23"/>
    </location>
</feature>
<evidence type="ECO:0000313" key="6">
    <source>
        <dbReference type="EMBL" id="MFD1325796.1"/>
    </source>
</evidence>
<evidence type="ECO:0000256" key="2">
    <source>
        <dbReference type="ARBA" id="ARBA00022803"/>
    </source>
</evidence>
<reference evidence="7" key="1">
    <citation type="journal article" date="2019" name="Int. J. Syst. Evol. Microbiol.">
        <title>The Global Catalogue of Microorganisms (GCM) 10K type strain sequencing project: providing services to taxonomists for standard genome sequencing and annotation.</title>
        <authorList>
            <consortium name="The Broad Institute Genomics Platform"/>
            <consortium name="The Broad Institute Genome Sequencing Center for Infectious Disease"/>
            <person name="Wu L."/>
            <person name="Ma J."/>
        </authorList>
    </citation>
    <scope>NUCLEOTIDE SEQUENCE [LARGE SCALE GENOMIC DNA]</scope>
    <source>
        <strain evidence="7">JCM 31037</strain>
    </source>
</reference>
<name>A0ABW3YQX8_9ACTN</name>
<keyword evidence="5" id="KW-0812">Transmembrane</keyword>
<evidence type="ECO:0000256" key="3">
    <source>
        <dbReference type="PROSITE-ProRule" id="PRU00339"/>
    </source>
</evidence>
<feature type="transmembrane region" description="Helical" evidence="5">
    <location>
        <begin position="283"/>
        <end position="300"/>
    </location>
</feature>
<sequence length="433" mass="46359">MTAGTDQPNVRPHGGGGSGGGAAGRDATAARLSRARHLAELGRLEAAATEVGLVLASEPHNATALLLLAYCHQQANRPAEMLDVAERAVAARPDAPAAHRVRSRALRLLGRHREAVIAAEHARALDPRDVQSEVARVNALLTLGGTRALLAAAAGAARARQLAPENVDVHLTEGDAQRRMAEFGRARAAYRRALRLDPNDRRALHALSTLDSERGRALRASPGLDDVLRAHPDDAAARYASIRSARRVLWLLTDLGCVLQFLVTIVVAMLVDGVPGRTGPASGAAVLVLGTLGVTLLLRWRLGRLPATTRTLLRSYRFRFTFVTAPLRVVSLVAAALLMLAGRHLPAVLEVIGSVLLVWPFLMLLLRARNWFAAEVFYLVRRCWFRLHPRTDPGLNFFPSASSRSSAAPPSPSSPRSRPSPSSASSSPTSTAS</sequence>
<dbReference type="SUPFAM" id="SSF48452">
    <property type="entry name" value="TPR-like"/>
    <property type="match status" value="1"/>
</dbReference>
<dbReference type="PROSITE" id="PS50005">
    <property type="entry name" value="TPR"/>
    <property type="match status" value="1"/>
</dbReference>
<feature type="region of interest" description="Disordered" evidence="4">
    <location>
        <begin position="398"/>
        <end position="433"/>
    </location>
</feature>
<feature type="region of interest" description="Disordered" evidence="4">
    <location>
        <begin position="1"/>
        <end position="29"/>
    </location>
</feature>
<protein>
    <recommendedName>
        <fullName evidence="8">Tetratricopeptide repeat-containing protein</fullName>
    </recommendedName>
</protein>
<proteinExistence type="predicted"/>
<keyword evidence="5" id="KW-1133">Transmembrane helix</keyword>
<dbReference type="RefSeq" id="WP_377578656.1">
    <property type="nucleotide sequence ID" value="NZ_JBHTMP010000095.1"/>
</dbReference>
<keyword evidence="5" id="KW-0472">Membrane</keyword>
<feature type="transmembrane region" description="Helical" evidence="5">
    <location>
        <begin position="347"/>
        <end position="366"/>
    </location>
</feature>